<protein>
    <submittedName>
        <fullName evidence="8">Rieske 2Fe-2S domain-containing protein</fullName>
    </submittedName>
</protein>
<dbReference type="InterPro" id="IPR050584">
    <property type="entry name" value="Cholesterol_7-desaturase"/>
</dbReference>
<evidence type="ECO:0000313" key="9">
    <source>
        <dbReference type="Proteomes" id="UP001500791"/>
    </source>
</evidence>
<dbReference type="PROSITE" id="PS51296">
    <property type="entry name" value="RIESKE"/>
    <property type="match status" value="1"/>
</dbReference>
<reference evidence="8 9" key="1">
    <citation type="journal article" date="2019" name="Int. J. Syst. Evol. Microbiol.">
        <title>The Global Catalogue of Microorganisms (GCM) 10K type strain sequencing project: providing services to taxonomists for standard genome sequencing and annotation.</title>
        <authorList>
            <consortium name="The Broad Institute Genomics Platform"/>
            <consortium name="The Broad Institute Genome Sequencing Center for Infectious Disease"/>
            <person name="Wu L."/>
            <person name="Ma J."/>
        </authorList>
    </citation>
    <scope>NUCLEOTIDE SEQUENCE [LARGE SCALE GENOMIC DNA]</scope>
    <source>
        <strain evidence="8 9">JCM 13476</strain>
    </source>
</reference>
<dbReference type="InterPro" id="IPR017941">
    <property type="entry name" value="Rieske_2Fe-2S"/>
</dbReference>
<dbReference type="PANTHER" id="PTHR21266:SF60">
    <property type="entry name" value="3-KETOSTEROID-9-ALPHA-MONOOXYGENASE, OXYGENASE COMPONENT"/>
    <property type="match status" value="1"/>
</dbReference>
<keyword evidence="3" id="KW-0479">Metal-binding</keyword>
<evidence type="ECO:0000256" key="1">
    <source>
        <dbReference type="ARBA" id="ARBA00001962"/>
    </source>
</evidence>
<evidence type="ECO:0000256" key="3">
    <source>
        <dbReference type="ARBA" id="ARBA00022723"/>
    </source>
</evidence>
<proteinExistence type="predicted"/>
<keyword evidence="2" id="KW-0001">2Fe-2S</keyword>
<evidence type="ECO:0000256" key="6">
    <source>
        <dbReference type="ARBA" id="ARBA00023014"/>
    </source>
</evidence>
<dbReference type="SUPFAM" id="SSF55961">
    <property type="entry name" value="Bet v1-like"/>
    <property type="match status" value="1"/>
</dbReference>
<keyword evidence="9" id="KW-1185">Reference proteome</keyword>
<dbReference type="SUPFAM" id="SSF50022">
    <property type="entry name" value="ISP domain"/>
    <property type="match status" value="1"/>
</dbReference>
<dbReference type="Gene3D" id="2.102.10.10">
    <property type="entry name" value="Rieske [2Fe-2S] iron-sulphur domain"/>
    <property type="match status" value="1"/>
</dbReference>
<gene>
    <name evidence="8" type="ORF">GCM10009093_10570</name>
</gene>
<name>A0ABN0Y722_9CAUL</name>
<evidence type="ECO:0000256" key="5">
    <source>
        <dbReference type="ARBA" id="ARBA00023004"/>
    </source>
</evidence>
<dbReference type="Pfam" id="PF19298">
    <property type="entry name" value="KshA_C"/>
    <property type="match status" value="1"/>
</dbReference>
<dbReference type="Gene3D" id="3.90.380.10">
    <property type="entry name" value="Naphthalene 1,2-dioxygenase Alpha Subunit, Chain A, domain 1"/>
    <property type="match status" value="1"/>
</dbReference>
<accession>A0ABN0Y722</accession>
<organism evidence="8 9">
    <name type="scientific">Brevundimonas terrae</name>
    <dbReference type="NCBI Taxonomy" id="363631"/>
    <lineage>
        <taxon>Bacteria</taxon>
        <taxon>Pseudomonadati</taxon>
        <taxon>Pseudomonadota</taxon>
        <taxon>Alphaproteobacteria</taxon>
        <taxon>Caulobacterales</taxon>
        <taxon>Caulobacteraceae</taxon>
        <taxon>Brevundimonas</taxon>
    </lineage>
</organism>
<evidence type="ECO:0000256" key="2">
    <source>
        <dbReference type="ARBA" id="ARBA00022714"/>
    </source>
</evidence>
<dbReference type="RefSeq" id="WP_167174172.1">
    <property type="nucleotide sequence ID" value="NZ_BAAAEJ010000003.1"/>
</dbReference>
<comment type="caution">
    <text evidence="8">The sequence shown here is derived from an EMBL/GenBank/DDBJ whole genome shotgun (WGS) entry which is preliminary data.</text>
</comment>
<dbReference type="InterPro" id="IPR036922">
    <property type="entry name" value="Rieske_2Fe-2S_sf"/>
</dbReference>
<dbReference type="Proteomes" id="UP001500791">
    <property type="component" value="Unassembled WGS sequence"/>
</dbReference>
<dbReference type="EMBL" id="BAAAEJ010000003">
    <property type="protein sequence ID" value="GAA0385565.1"/>
    <property type="molecule type" value="Genomic_DNA"/>
</dbReference>
<dbReference type="InterPro" id="IPR045605">
    <property type="entry name" value="KshA-like_C"/>
</dbReference>
<keyword evidence="4" id="KW-0560">Oxidoreductase</keyword>
<evidence type="ECO:0000313" key="8">
    <source>
        <dbReference type="EMBL" id="GAA0385565.1"/>
    </source>
</evidence>
<feature type="domain" description="Rieske" evidence="7">
    <location>
        <begin position="18"/>
        <end position="130"/>
    </location>
</feature>
<comment type="cofactor">
    <cofactor evidence="1">
        <name>Fe cation</name>
        <dbReference type="ChEBI" id="CHEBI:24875"/>
    </cofactor>
</comment>
<keyword evidence="6" id="KW-0411">Iron-sulfur</keyword>
<evidence type="ECO:0000259" key="7">
    <source>
        <dbReference type="PROSITE" id="PS51296"/>
    </source>
</evidence>
<dbReference type="CDD" id="cd03469">
    <property type="entry name" value="Rieske_RO_Alpha_N"/>
    <property type="match status" value="1"/>
</dbReference>
<keyword evidence="5" id="KW-0408">Iron</keyword>
<sequence length="354" mass="39625">MAGTQDYGLGPFTYPRGWFLVAEGKEVTNKPMAVRYFGEELVLYRGESGRVFMVAAFCPHMGTHLAKNDSSYVVRDRVHVEGDNIRCPYHAWRFGPDGKCNEIPYSKAPIPAAAKIRTWKVEEKYGCVFAWHDAEGGEPDFDLPVIPQWDDPAFVRWDLDHLGELPCHPKEIIDNICDVAHLGPTHGGPCEYFHNEFDGVVARQRQGGYHRALEVGVMLETDTWYTGPGILISTFNEGNSVMFICHTPVDDGRTRAWHALMINSGKPVAEPSDKAVQIEYQAGSLAAFAQDFDIWMNKAPCITPLAVPGDGAYAKVKTWYQQFYNPRAEAESFQQRANGVYKITGMPTVREDAA</sequence>
<evidence type="ECO:0000256" key="4">
    <source>
        <dbReference type="ARBA" id="ARBA00023002"/>
    </source>
</evidence>
<dbReference type="Pfam" id="PF00355">
    <property type="entry name" value="Rieske"/>
    <property type="match status" value="1"/>
</dbReference>
<dbReference type="PANTHER" id="PTHR21266">
    <property type="entry name" value="IRON-SULFUR DOMAIN CONTAINING PROTEIN"/>
    <property type="match status" value="1"/>
</dbReference>